<dbReference type="EC" id="3.4.-.-" evidence="8"/>
<dbReference type="GO" id="GO:0006508">
    <property type="term" value="P:proteolysis"/>
    <property type="evidence" value="ECO:0007669"/>
    <property type="project" value="UniProtKB-KW"/>
</dbReference>
<evidence type="ECO:0000256" key="8">
    <source>
        <dbReference type="RuleBase" id="RU364100"/>
    </source>
</evidence>
<dbReference type="RefSeq" id="WP_203330132.1">
    <property type="nucleotide sequence ID" value="NZ_CP069306.1"/>
</dbReference>
<name>A0AA46P427_9NOCA</name>
<keyword evidence="2 8" id="KW-0645">Protease</keyword>
<keyword evidence="7" id="KW-0456">Lyase</keyword>
<dbReference type="InterPro" id="IPR036590">
    <property type="entry name" value="SRAP-like"/>
</dbReference>
<keyword evidence="6" id="KW-0238">DNA-binding</keyword>
<feature type="region of interest" description="Disordered" evidence="9">
    <location>
        <begin position="110"/>
        <end position="151"/>
    </location>
</feature>
<comment type="similarity">
    <text evidence="1 8">Belongs to the SOS response-associated peptidase family.</text>
</comment>
<dbReference type="Proteomes" id="UP001163947">
    <property type="component" value="Chromosome"/>
</dbReference>
<evidence type="ECO:0000313" key="11">
    <source>
        <dbReference type="Proteomes" id="UP001163947"/>
    </source>
</evidence>
<dbReference type="Gene3D" id="3.90.1680.10">
    <property type="entry name" value="SOS response associated peptidase-like"/>
    <property type="match status" value="1"/>
</dbReference>
<dbReference type="GO" id="GO:0003697">
    <property type="term" value="F:single-stranded DNA binding"/>
    <property type="evidence" value="ECO:0007669"/>
    <property type="project" value="InterPro"/>
</dbReference>
<gene>
    <name evidence="10" type="ORF">OCS65_11640</name>
</gene>
<dbReference type="EMBL" id="CP106982">
    <property type="protein sequence ID" value="UYF96358.1"/>
    <property type="molecule type" value="Genomic_DNA"/>
</dbReference>
<dbReference type="InterPro" id="IPR003738">
    <property type="entry name" value="SRAP"/>
</dbReference>
<evidence type="ECO:0000256" key="2">
    <source>
        <dbReference type="ARBA" id="ARBA00022670"/>
    </source>
</evidence>
<dbReference type="PANTHER" id="PTHR13604">
    <property type="entry name" value="DC12-RELATED"/>
    <property type="match status" value="1"/>
</dbReference>
<evidence type="ECO:0000256" key="6">
    <source>
        <dbReference type="ARBA" id="ARBA00023125"/>
    </source>
</evidence>
<organism evidence="10 11">
    <name type="scientific">Rhodococcus aetherivorans</name>
    <dbReference type="NCBI Taxonomy" id="191292"/>
    <lineage>
        <taxon>Bacteria</taxon>
        <taxon>Bacillati</taxon>
        <taxon>Actinomycetota</taxon>
        <taxon>Actinomycetes</taxon>
        <taxon>Mycobacteriales</taxon>
        <taxon>Nocardiaceae</taxon>
        <taxon>Rhodococcus</taxon>
    </lineage>
</organism>
<keyword evidence="4 8" id="KW-0378">Hydrolase</keyword>
<accession>A0AA46P427</accession>
<dbReference type="AlphaFoldDB" id="A0AA46P427"/>
<dbReference type="GO" id="GO:0106300">
    <property type="term" value="P:protein-DNA covalent cross-linking repair"/>
    <property type="evidence" value="ECO:0007669"/>
    <property type="project" value="InterPro"/>
</dbReference>
<evidence type="ECO:0000313" key="10">
    <source>
        <dbReference type="EMBL" id="UYF96358.1"/>
    </source>
</evidence>
<evidence type="ECO:0000256" key="9">
    <source>
        <dbReference type="SAM" id="MobiDB-lite"/>
    </source>
</evidence>
<dbReference type="PANTHER" id="PTHR13604:SF0">
    <property type="entry name" value="ABASIC SITE PROCESSING PROTEIN HMCES"/>
    <property type="match status" value="1"/>
</dbReference>
<keyword evidence="5" id="KW-0190">Covalent protein-DNA linkage</keyword>
<protein>
    <recommendedName>
        <fullName evidence="8">Abasic site processing protein</fullName>
        <ecNumber evidence="8">3.4.-.-</ecNumber>
    </recommendedName>
</protein>
<dbReference type="GeneID" id="83621079"/>
<proteinExistence type="inferred from homology"/>
<evidence type="ECO:0000256" key="4">
    <source>
        <dbReference type="ARBA" id="ARBA00022801"/>
    </source>
</evidence>
<keyword evidence="3" id="KW-0227">DNA damage</keyword>
<sequence>MRWGPVPSFATEIVRSATLFNARPESAALEPAFARPVRHRRCLVPTDGWYEWQHDPSSADGRAGPAGKAGWAGRIPYYMSPRDGSRHCTAGLWSRWSDPKSSREAVVSITIRRRPRSAASATTVPDCSPRPRPPPSSSPCSDARRRIRPRW</sequence>
<dbReference type="Pfam" id="PF02586">
    <property type="entry name" value="SRAP"/>
    <property type="match status" value="1"/>
</dbReference>
<evidence type="ECO:0000256" key="3">
    <source>
        <dbReference type="ARBA" id="ARBA00022763"/>
    </source>
</evidence>
<evidence type="ECO:0000256" key="1">
    <source>
        <dbReference type="ARBA" id="ARBA00008136"/>
    </source>
</evidence>
<feature type="compositionally biased region" description="Pro residues" evidence="9">
    <location>
        <begin position="128"/>
        <end position="137"/>
    </location>
</feature>
<evidence type="ECO:0000256" key="7">
    <source>
        <dbReference type="ARBA" id="ARBA00023239"/>
    </source>
</evidence>
<dbReference type="GO" id="GO:0008233">
    <property type="term" value="F:peptidase activity"/>
    <property type="evidence" value="ECO:0007669"/>
    <property type="project" value="UniProtKB-KW"/>
</dbReference>
<dbReference type="GO" id="GO:0016829">
    <property type="term" value="F:lyase activity"/>
    <property type="evidence" value="ECO:0007669"/>
    <property type="project" value="UniProtKB-KW"/>
</dbReference>
<reference evidence="10" key="1">
    <citation type="submission" date="2022-09" db="EMBL/GenBank/DDBJ databases">
        <title>The genome sequence of Rhodococcus aetherivorans N1.</title>
        <authorList>
            <person name="Jiang W."/>
        </authorList>
    </citation>
    <scope>NUCLEOTIDE SEQUENCE</scope>
    <source>
        <strain evidence="10">N1</strain>
    </source>
</reference>
<evidence type="ECO:0000256" key="5">
    <source>
        <dbReference type="ARBA" id="ARBA00023124"/>
    </source>
</evidence>
<feature type="compositionally biased region" description="Low complexity" evidence="9">
    <location>
        <begin position="117"/>
        <end position="127"/>
    </location>
</feature>
<dbReference type="SUPFAM" id="SSF143081">
    <property type="entry name" value="BB1717-like"/>
    <property type="match status" value="1"/>
</dbReference>